<sequence>MTAIRYELARLRTVRATWGAAFGVLVVGGAATWVEARDLGEVPVQAGDAAQVLTAGAAGPATPLAALVVLFAAVLSCAREQRPTALPTLLLTLPRRSRALAAKVTVSAILGAVVAVLGLAVNGVVAASVFGPEFRALVWDQAPAPRVLLGYVVYLALAAALGVAVGVLARGAAIAAGLLAAVPLVIEPMIGRAVGLALPERFQDWVEYLPFNAANRMLSTGGTGLAAREGALVFGGWAAGALLFAAIVFARRDAR</sequence>
<keyword evidence="1" id="KW-0812">Transmembrane</keyword>
<protein>
    <recommendedName>
        <fullName evidence="4">ABC transporter permease</fullName>
    </recommendedName>
</protein>
<keyword evidence="1" id="KW-0472">Membrane</keyword>
<feature type="transmembrane region" description="Helical" evidence="1">
    <location>
        <begin position="99"/>
        <end position="128"/>
    </location>
</feature>
<proteinExistence type="predicted"/>
<dbReference type="EMBL" id="JBEZFP010000200">
    <property type="protein sequence ID" value="MEU8139785.1"/>
    <property type="molecule type" value="Genomic_DNA"/>
</dbReference>
<feature type="transmembrane region" description="Helical" evidence="1">
    <location>
        <begin position="176"/>
        <end position="198"/>
    </location>
</feature>
<organism evidence="2 3">
    <name type="scientific">Streptodolium elevatio</name>
    <dbReference type="NCBI Taxonomy" id="3157996"/>
    <lineage>
        <taxon>Bacteria</taxon>
        <taxon>Bacillati</taxon>
        <taxon>Actinomycetota</taxon>
        <taxon>Actinomycetes</taxon>
        <taxon>Kitasatosporales</taxon>
        <taxon>Streptomycetaceae</taxon>
        <taxon>Streptodolium</taxon>
    </lineage>
</organism>
<evidence type="ECO:0000313" key="3">
    <source>
        <dbReference type="Proteomes" id="UP001551482"/>
    </source>
</evidence>
<evidence type="ECO:0008006" key="4">
    <source>
        <dbReference type="Google" id="ProtNLM"/>
    </source>
</evidence>
<reference evidence="2 3" key="1">
    <citation type="submission" date="2024-06" db="EMBL/GenBank/DDBJ databases">
        <title>The Natural Products Discovery Center: Release of the First 8490 Sequenced Strains for Exploring Actinobacteria Biosynthetic Diversity.</title>
        <authorList>
            <person name="Kalkreuter E."/>
            <person name="Kautsar S.A."/>
            <person name="Yang D."/>
            <person name="Bader C.D."/>
            <person name="Teijaro C.N."/>
            <person name="Fluegel L."/>
            <person name="Davis C.M."/>
            <person name="Simpson J.R."/>
            <person name="Lauterbach L."/>
            <person name="Steele A.D."/>
            <person name="Gui C."/>
            <person name="Meng S."/>
            <person name="Li G."/>
            <person name="Viehrig K."/>
            <person name="Ye F."/>
            <person name="Su P."/>
            <person name="Kiefer A.F."/>
            <person name="Nichols A."/>
            <person name="Cepeda A.J."/>
            <person name="Yan W."/>
            <person name="Fan B."/>
            <person name="Jiang Y."/>
            <person name="Adhikari A."/>
            <person name="Zheng C.-J."/>
            <person name="Schuster L."/>
            <person name="Cowan T.M."/>
            <person name="Smanski M.J."/>
            <person name="Chevrette M.G."/>
            <person name="De Carvalho L.P.S."/>
            <person name="Shen B."/>
        </authorList>
    </citation>
    <scope>NUCLEOTIDE SEQUENCE [LARGE SCALE GENOMIC DNA]</scope>
    <source>
        <strain evidence="2 3">NPDC048946</strain>
    </source>
</reference>
<name>A0ABV3DVK6_9ACTN</name>
<evidence type="ECO:0000256" key="1">
    <source>
        <dbReference type="SAM" id="Phobius"/>
    </source>
</evidence>
<dbReference type="RefSeq" id="WP_358364166.1">
    <property type="nucleotide sequence ID" value="NZ_JBEZFP010000200.1"/>
</dbReference>
<comment type="caution">
    <text evidence="2">The sequence shown here is derived from an EMBL/GenBank/DDBJ whole genome shotgun (WGS) entry which is preliminary data.</text>
</comment>
<evidence type="ECO:0000313" key="2">
    <source>
        <dbReference type="EMBL" id="MEU8139785.1"/>
    </source>
</evidence>
<keyword evidence="3" id="KW-1185">Reference proteome</keyword>
<keyword evidence="1" id="KW-1133">Transmembrane helix</keyword>
<feature type="transmembrane region" description="Helical" evidence="1">
    <location>
        <begin position="148"/>
        <end position="169"/>
    </location>
</feature>
<feature type="transmembrane region" description="Helical" evidence="1">
    <location>
        <begin position="231"/>
        <end position="250"/>
    </location>
</feature>
<feature type="transmembrane region" description="Helical" evidence="1">
    <location>
        <begin position="52"/>
        <end position="78"/>
    </location>
</feature>
<dbReference type="Proteomes" id="UP001551482">
    <property type="component" value="Unassembled WGS sequence"/>
</dbReference>
<gene>
    <name evidence="2" type="ORF">AB0C36_40610</name>
</gene>
<accession>A0ABV3DVK6</accession>